<keyword evidence="6" id="KW-0966">Cell projection</keyword>
<evidence type="ECO:0000256" key="3">
    <source>
        <dbReference type="ARBA" id="ARBA00022737"/>
    </source>
</evidence>
<keyword evidence="8" id="KW-1185">Reference proteome</keyword>
<evidence type="ECO:0000256" key="1">
    <source>
        <dbReference type="ARBA" id="ARBA00004230"/>
    </source>
</evidence>
<dbReference type="KEGG" id="ngr:NAEGRDRAFT_61625"/>
<keyword evidence="3" id="KW-0677">Repeat</keyword>
<evidence type="ECO:0000256" key="4">
    <source>
        <dbReference type="ARBA" id="ARBA00022846"/>
    </source>
</evidence>
<evidence type="ECO:0000256" key="2">
    <source>
        <dbReference type="ARBA" id="ARBA00016322"/>
    </source>
</evidence>
<dbReference type="VEuPathDB" id="AmoebaDB:NAEGRDRAFT_61625"/>
<protein>
    <recommendedName>
        <fullName evidence="2">MORN repeat-containing protein 5</fullName>
    </recommendedName>
</protein>
<dbReference type="eggNOG" id="KOG0231">
    <property type="taxonomic scope" value="Eukaryota"/>
</dbReference>
<evidence type="ECO:0000256" key="5">
    <source>
        <dbReference type="ARBA" id="ARBA00023069"/>
    </source>
</evidence>
<dbReference type="Proteomes" id="UP000006671">
    <property type="component" value="Unassembled WGS sequence"/>
</dbReference>
<dbReference type="PANTHER" id="PTHR46437">
    <property type="entry name" value="MORN REPEAT-CONTAINING PROTEIN 5"/>
    <property type="match status" value="1"/>
</dbReference>
<evidence type="ECO:0000313" key="7">
    <source>
        <dbReference type="EMBL" id="EFC50865.1"/>
    </source>
</evidence>
<dbReference type="OrthoDB" id="300500at2759"/>
<dbReference type="InterPro" id="IPR003409">
    <property type="entry name" value="MORN"/>
</dbReference>
<dbReference type="AlphaFoldDB" id="D2UX39"/>
<reference evidence="7 8" key="1">
    <citation type="journal article" date="2010" name="Cell">
        <title>The genome of Naegleria gruberi illuminates early eukaryotic versatility.</title>
        <authorList>
            <person name="Fritz-Laylin L.K."/>
            <person name="Prochnik S.E."/>
            <person name="Ginger M.L."/>
            <person name="Dacks J.B."/>
            <person name="Carpenter M.L."/>
            <person name="Field M.C."/>
            <person name="Kuo A."/>
            <person name="Paredez A."/>
            <person name="Chapman J."/>
            <person name="Pham J."/>
            <person name="Shu S."/>
            <person name="Neupane R."/>
            <person name="Cipriano M."/>
            <person name="Mancuso J."/>
            <person name="Tu H."/>
            <person name="Salamov A."/>
            <person name="Lindquist E."/>
            <person name="Shapiro H."/>
            <person name="Lucas S."/>
            <person name="Grigoriev I.V."/>
            <person name="Cande W.Z."/>
            <person name="Fulton C."/>
            <person name="Rokhsar D.S."/>
            <person name="Dawson S.C."/>
        </authorList>
    </citation>
    <scope>NUCLEOTIDE SEQUENCE [LARGE SCALE GENOMIC DNA]</scope>
    <source>
        <strain evidence="7 8">NEG-M</strain>
    </source>
</reference>
<dbReference type="SUPFAM" id="SSF82185">
    <property type="entry name" value="Histone H3 K4-specific methyltransferase SET7/9 N-terminal domain"/>
    <property type="match status" value="1"/>
</dbReference>
<dbReference type="GO" id="GO:0031514">
    <property type="term" value="C:motile cilium"/>
    <property type="evidence" value="ECO:0007669"/>
    <property type="project" value="UniProtKB-SubCell"/>
</dbReference>
<dbReference type="InterPro" id="IPR042814">
    <property type="entry name" value="Morn5"/>
</dbReference>
<dbReference type="PANTHER" id="PTHR46437:SF1">
    <property type="entry name" value="MORN REPEAT-CONTAINING PROTEIN 5"/>
    <property type="match status" value="1"/>
</dbReference>
<dbReference type="Pfam" id="PF02493">
    <property type="entry name" value="MORN"/>
    <property type="match status" value="1"/>
</dbReference>
<evidence type="ECO:0000256" key="6">
    <source>
        <dbReference type="ARBA" id="ARBA00023273"/>
    </source>
</evidence>
<dbReference type="InParanoid" id="D2UX39"/>
<gene>
    <name evidence="7" type="ORF">NAEGRDRAFT_61625</name>
</gene>
<evidence type="ECO:0000313" key="8">
    <source>
        <dbReference type="Proteomes" id="UP000006671"/>
    </source>
</evidence>
<accession>D2UX39</accession>
<sequence>MEFINAKYSGDENNGRMEGENCRFSYITEGMRYEGEMKDGQFHGRGTIYFSSGAKVEGLWHLGKLVDRTYIYKDGLTLNENVKEWDYCRLNPNGDSENQDRRFYHEVLQQNGFEGQNVMPRAEHACFSKDGVNPSMK</sequence>
<dbReference type="EMBL" id="GG738845">
    <property type="protein sequence ID" value="EFC50865.1"/>
    <property type="molecule type" value="Genomic_DNA"/>
</dbReference>
<dbReference type="Gene3D" id="2.20.110.10">
    <property type="entry name" value="Histone H3 K4-specific methyltransferase SET7/9 N-terminal domain"/>
    <property type="match status" value="1"/>
</dbReference>
<name>D2UX39_NAEGR</name>
<comment type="subcellular location">
    <subcellularLocation>
        <location evidence="1">Cell projection</location>
        <location evidence="1">Cilium</location>
        <location evidence="1">Flagellum</location>
    </subcellularLocation>
</comment>
<dbReference type="RefSeq" id="XP_002683609.1">
    <property type="nucleotide sequence ID" value="XM_002683563.1"/>
</dbReference>
<dbReference type="GeneID" id="8863674"/>
<keyword evidence="5" id="KW-0969">Cilium</keyword>
<proteinExistence type="predicted"/>
<keyword evidence="4" id="KW-0282">Flagellum</keyword>
<organism evidence="8">
    <name type="scientific">Naegleria gruberi</name>
    <name type="common">Amoeba</name>
    <dbReference type="NCBI Taxonomy" id="5762"/>
    <lineage>
        <taxon>Eukaryota</taxon>
        <taxon>Discoba</taxon>
        <taxon>Heterolobosea</taxon>
        <taxon>Tetramitia</taxon>
        <taxon>Eutetramitia</taxon>
        <taxon>Vahlkampfiidae</taxon>
        <taxon>Naegleria</taxon>
    </lineage>
</organism>
<dbReference type="OMA" id="MEGENCR"/>